<dbReference type="GO" id="GO:1990112">
    <property type="term" value="C:RQC complex"/>
    <property type="evidence" value="ECO:0007669"/>
    <property type="project" value="TreeGrafter"/>
</dbReference>
<dbReference type="PANTHER" id="PTHR15239">
    <property type="entry name" value="NUCLEAR EXPORT MEDIATOR FACTOR NEMF"/>
    <property type="match status" value="1"/>
</dbReference>
<dbReference type="AlphaFoldDB" id="A0A0M2Q4I6"/>
<dbReference type="InterPro" id="IPR051608">
    <property type="entry name" value="RQC_Subunit_NEMF"/>
</dbReference>
<comment type="caution">
    <text evidence="7">The sequence shown here is derived from an EMBL/GenBank/DDBJ whole genome shotgun (WGS) entry which is preliminary data.</text>
</comment>
<reference evidence="7" key="1">
    <citation type="submission" date="2012-04" db="EMBL/GenBank/DDBJ databases">
        <authorList>
            <person name="Borisov I.G."/>
            <person name="Ivanikova N.V."/>
            <person name="Pinevich A.V."/>
        </authorList>
    </citation>
    <scope>NUCLEOTIDE SEQUENCE</scope>
    <source>
        <strain evidence="7">CALU 1027</strain>
    </source>
</reference>
<keyword evidence="2 5" id="KW-0699">rRNA-binding</keyword>
<accession>A0A0M2Q4I6</accession>
<evidence type="ECO:0000259" key="6">
    <source>
        <dbReference type="Pfam" id="PF05670"/>
    </source>
</evidence>
<proteinExistence type="inferred from homology"/>
<comment type="subunit">
    <text evidence="5">Associates with stalled 50S ribosomal subunits. Binds to RqcP.</text>
</comment>
<organism evidence="7 8">
    <name type="scientific">Prochlorothrix hollandica PCC 9006 = CALU 1027</name>
    <dbReference type="NCBI Taxonomy" id="317619"/>
    <lineage>
        <taxon>Bacteria</taxon>
        <taxon>Bacillati</taxon>
        <taxon>Cyanobacteriota</taxon>
        <taxon>Cyanophyceae</taxon>
        <taxon>Prochlorotrichales</taxon>
        <taxon>Prochlorotrichaceae</taxon>
        <taxon>Prochlorothrix</taxon>
    </lineage>
</organism>
<dbReference type="Pfam" id="PF05833">
    <property type="entry name" value="NFACT_N"/>
    <property type="match status" value="1"/>
</dbReference>
<keyword evidence="8" id="KW-1185">Reference proteome</keyword>
<dbReference type="Proteomes" id="UP000034681">
    <property type="component" value="Unassembled WGS sequence"/>
</dbReference>
<dbReference type="STRING" id="317619.GCA_000332315_04086"/>
<dbReference type="HAMAP" id="MF_00844_B">
    <property type="entry name" value="RqcH_B"/>
    <property type="match status" value="1"/>
</dbReference>
<evidence type="ECO:0000256" key="1">
    <source>
        <dbReference type="ARBA" id="ARBA00022555"/>
    </source>
</evidence>
<dbReference type="Gene3D" id="2.30.310.10">
    <property type="entry name" value="ibrinogen binding protein from staphylococcus aureus domain"/>
    <property type="match status" value="1"/>
</dbReference>
<evidence type="ECO:0000313" key="7">
    <source>
        <dbReference type="EMBL" id="KKJ01492.1"/>
    </source>
</evidence>
<keyword evidence="4 5" id="KW-0648">Protein biosynthesis</keyword>
<comment type="similarity">
    <text evidence="5">Belongs to the NEMF family.</text>
</comment>
<evidence type="ECO:0000313" key="8">
    <source>
        <dbReference type="Proteomes" id="UP000034681"/>
    </source>
</evidence>
<dbReference type="RefSeq" id="WP_017714232.1">
    <property type="nucleotide sequence ID" value="NZ_KB235941.1"/>
</dbReference>
<comment type="function">
    <text evidence="5">Key component of the ribosome quality control system (RQC), a ribosome-associated complex that mediates the extraction of incompletely synthesized nascent chains from stalled ribosomes and their subsequent degradation. RqcH recruits Ala-charged tRNA, and with RqcP directs the elongation of stalled nascent chains on 50S ribosomal subunits, leading to non-templated C-terminal alanine extensions (Ala tail). The Ala tail promotes nascent chain degradation. May add between 1 and at least 8 Ala residues. Binds to stalled 50S ribosomal subunits.</text>
</comment>
<dbReference type="Pfam" id="PF05670">
    <property type="entry name" value="NFACT-R_1"/>
    <property type="match status" value="1"/>
</dbReference>
<dbReference type="InterPro" id="IPR008532">
    <property type="entry name" value="NFACT_RNA-bd"/>
</dbReference>
<evidence type="ECO:0000256" key="5">
    <source>
        <dbReference type="HAMAP-Rule" id="MF_00844"/>
    </source>
</evidence>
<evidence type="ECO:0000256" key="4">
    <source>
        <dbReference type="ARBA" id="ARBA00022917"/>
    </source>
</evidence>
<sequence>MQPVDFTTLVASCAALRQGWLPARVEQVYQCDRHTLALGLRTLQGRGWLTLCWHPQGARLHLGDSPPRDPDTFTFSKQVLSQIKGLALSQIALVAPWERVVDLQFAPRPDEPAHWHLYLEVMGKYSNALLVNADDRIVSVAHQVSSGQSRIRPIQTGQPYPLPPLPPGSIPRRDESLEQWQAQVNLVPGPLAKVLRQSYRGLSSALAQELVQGAGLDPQCPSDRLSPPQWQALFTQWQRWLQALEQESFRPGWTATGYTVIGGDPPQGLDQVHPLLHQYYGQHLRRHHIQQLQHQLGQRVRIALTKANHKAAGFRDRLQQSDGADDHRHQGDLIMAHLHHWQPGLQQLPVLDFATGEQRLIPLEPTKTAVQLAQGLYKKHQKLKRARLAVEPLLATVDQEVRYLEQVEETLQELGSGGTEADWLALREVQEELYLEGYGTGQRGDDRPLIRKKGKVSRRSQTDFYRYRSPQGLEVWVGRNNHQNDDLTFRVATAYDLWFHAQEIPGSHVLLRLEPGQVPEAEDLAYAADVASYHSRARQGDRAPVVYTEPRHVYKPNGAAPGLVIYKHERILWGSPQNIAPLSHP</sequence>
<evidence type="ECO:0000256" key="2">
    <source>
        <dbReference type="ARBA" id="ARBA00022730"/>
    </source>
</evidence>
<dbReference type="GO" id="GO:0019843">
    <property type="term" value="F:rRNA binding"/>
    <property type="evidence" value="ECO:0007669"/>
    <property type="project" value="UniProtKB-UniRule"/>
</dbReference>
<dbReference type="GO" id="GO:0072344">
    <property type="term" value="P:rescue of stalled ribosome"/>
    <property type="evidence" value="ECO:0007669"/>
    <property type="project" value="UniProtKB-UniRule"/>
</dbReference>
<dbReference type="GO" id="GO:0000049">
    <property type="term" value="F:tRNA binding"/>
    <property type="evidence" value="ECO:0007669"/>
    <property type="project" value="UniProtKB-UniRule"/>
</dbReference>
<gene>
    <name evidence="5" type="primary">rqcH</name>
    <name evidence="7" type="ORF">PROH_04035</name>
</gene>
<dbReference type="EMBL" id="AJTX02000002">
    <property type="protein sequence ID" value="KKJ01492.1"/>
    <property type="molecule type" value="Genomic_DNA"/>
</dbReference>
<keyword evidence="1 5" id="KW-0820">tRNA-binding</keyword>
<name>A0A0M2Q4I6_PROHO</name>
<feature type="domain" description="NFACT RNA-binding" evidence="6">
    <location>
        <begin position="464"/>
        <end position="558"/>
    </location>
</feature>
<dbReference type="OrthoDB" id="9766163at2"/>
<dbReference type="GO" id="GO:0043023">
    <property type="term" value="F:ribosomal large subunit binding"/>
    <property type="evidence" value="ECO:0007669"/>
    <property type="project" value="UniProtKB-UniRule"/>
</dbReference>
<keyword evidence="3 5" id="KW-0694">RNA-binding</keyword>
<protein>
    <recommendedName>
        <fullName evidence="5">Rqc2 homolog RqcH</fullName>
        <shortName evidence="5">RqcH</shortName>
    </recommendedName>
</protein>
<dbReference type="PANTHER" id="PTHR15239:SF6">
    <property type="entry name" value="RIBOSOME QUALITY CONTROL COMPLEX SUBUNIT NEMF"/>
    <property type="match status" value="1"/>
</dbReference>
<dbReference type="InterPro" id="IPR043682">
    <property type="entry name" value="RqcH_bacterial"/>
</dbReference>
<dbReference type="eggNOG" id="COG1293">
    <property type="taxonomic scope" value="Bacteria"/>
</dbReference>
<evidence type="ECO:0000256" key="3">
    <source>
        <dbReference type="ARBA" id="ARBA00022884"/>
    </source>
</evidence>